<proteinExistence type="predicted"/>
<comment type="caution">
    <text evidence="3">The sequence shown here is derived from an EMBL/GenBank/DDBJ whole genome shotgun (WGS) entry which is preliminary data.</text>
</comment>
<evidence type="ECO:0000313" key="4">
    <source>
        <dbReference type="Proteomes" id="UP000434850"/>
    </source>
</evidence>
<dbReference type="Proteomes" id="UP000434850">
    <property type="component" value="Unassembled WGS sequence"/>
</dbReference>
<protein>
    <recommendedName>
        <fullName evidence="2">SH3b domain-containing protein</fullName>
    </recommendedName>
</protein>
<reference evidence="3 4" key="1">
    <citation type="submission" date="2019-12" db="EMBL/GenBank/DDBJ databases">
        <title>Mucilaginibacter sp. HME9299 genome sequencing and assembly.</title>
        <authorList>
            <person name="Kang H."/>
            <person name="Kim H."/>
            <person name="Joh K."/>
        </authorList>
    </citation>
    <scope>NUCLEOTIDE SEQUENCE [LARGE SCALE GENOMIC DNA]</scope>
    <source>
        <strain evidence="3 4">HME9299</strain>
    </source>
</reference>
<organism evidence="3 4">
    <name type="scientific">Mucilaginibacter aquatilis</name>
    <dbReference type="NCBI Taxonomy" id="1517760"/>
    <lineage>
        <taxon>Bacteria</taxon>
        <taxon>Pseudomonadati</taxon>
        <taxon>Bacteroidota</taxon>
        <taxon>Sphingobacteriia</taxon>
        <taxon>Sphingobacteriales</taxon>
        <taxon>Sphingobacteriaceae</taxon>
        <taxon>Mucilaginibacter</taxon>
    </lineage>
</organism>
<dbReference type="AlphaFoldDB" id="A0A6I4IP82"/>
<evidence type="ECO:0000259" key="2">
    <source>
        <dbReference type="PROSITE" id="PS51781"/>
    </source>
</evidence>
<evidence type="ECO:0000256" key="1">
    <source>
        <dbReference type="SAM" id="SignalP"/>
    </source>
</evidence>
<keyword evidence="1" id="KW-0732">Signal</keyword>
<feature type="domain" description="SH3b" evidence="2">
    <location>
        <begin position="20"/>
        <end position="90"/>
    </location>
</feature>
<keyword evidence="4" id="KW-1185">Reference proteome</keyword>
<evidence type="ECO:0000313" key="3">
    <source>
        <dbReference type="EMBL" id="MVN89513.1"/>
    </source>
</evidence>
<accession>A0A6I4IP82</accession>
<dbReference type="InterPro" id="IPR003646">
    <property type="entry name" value="SH3-like_bac-type"/>
</dbReference>
<gene>
    <name evidence="3" type="ORF">GO816_00070</name>
</gene>
<dbReference type="OrthoDB" id="7054664at2"/>
<name>A0A6I4IP82_9SPHI</name>
<sequence>MKQLIHLFLLLNIYGPVSAQSFAIINDTDDFVIVRENPNVKSKVRGKLHINEIFSYDASSKAEWVEIYREDSRNTGLEGYIQKSELLPLSLFKSTTSHSITNNSVTVMSGSMTLKLTSKPFNAKNHKLKFENPYPQCKNCILILSKIDNRFLWGTDGGAPKKAVKSLNMTFKGLLVSIPTSAFSDLYEPVLNSIQVFQNKKTIYIQMDNGDGAGGYTVIWVIKNGHYIKRYLDDSHA</sequence>
<feature type="signal peptide" evidence="1">
    <location>
        <begin position="1"/>
        <end position="19"/>
    </location>
</feature>
<feature type="chain" id="PRO_5026249450" description="SH3b domain-containing protein" evidence="1">
    <location>
        <begin position="20"/>
        <end position="237"/>
    </location>
</feature>
<dbReference type="PROSITE" id="PS51781">
    <property type="entry name" value="SH3B"/>
    <property type="match status" value="1"/>
</dbReference>
<dbReference type="Gene3D" id="2.30.30.40">
    <property type="entry name" value="SH3 Domains"/>
    <property type="match status" value="1"/>
</dbReference>
<dbReference type="EMBL" id="WQLA01000001">
    <property type="protein sequence ID" value="MVN89513.1"/>
    <property type="molecule type" value="Genomic_DNA"/>
</dbReference>
<dbReference type="RefSeq" id="WP_157539316.1">
    <property type="nucleotide sequence ID" value="NZ_WQLA01000001.1"/>
</dbReference>